<dbReference type="EMBL" id="BOOA01000010">
    <property type="protein sequence ID" value="GIH23499.1"/>
    <property type="molecule type" value="Genomic_DNA"/>
</dbReference>
<organism evidence="1 2">
    <name type="scientific">Acrocarpospora phusangensis</name>
    <dbReference type="NCBI Taxonomy" id="1070424"/>
    <lineage>
        <taxon>Bacteria</taxon>
        <taxon>Bacillati</taxon>
        <taxon>Actinomycetota</taxon>
        <taxon>Actinomycetes</taxon>
        <taxon>Streptosporangiales</taxon>
        <taxon>Streptosporangiaceae</taxon>
        <taxon>Acrocarpospora</taxon>
    </lineage>
</organism>
<reference evidence="1" key="1">
    <citation type="submission" date="2021-01" db="EMBL/GenBank/DDBJ databases">
        <title>Whole genome shotgun sequence of Acrocarpospora phusangensis NBRC 108782.</title>
        <authorList>
            <person name="Komaki H."/>
            <person name="Tamura T."/>
        </authorList>
    </citation>
    <scope>NUCLEOTIDE SEQUENCE</scope>
    <source>
        <strain evidence="1">NBRC 108782</strain>
    </source>
</reference>
<dbReference type="AlphaFoldDB" id="A0A919Q967"/>
<dbReference type="Proteomes" id="UP000640052">
    <property type="component" value="Unassembled WGS sequence"/>
</dbReference>
<gene>
    <name evidence="1" type="ORF">Aph01nite_18090</name>
</gene>
<evidence type="ECO:0000313" key="1">
    <source>
        <dbReference type="EMBL" id="GIH23499.1"/>
    </source>
</evidence>
<accession>A0A919Q967</accession>
<protein>
    <submittedName>
        <fullName evidence="1">Uncharacterized protein</fullName>
    </submittedName>
</protein>
<keyword evidence="2" id="KW-1185">Reference proteome</keyword>
<evidence type="ECO:0000313" key="2">
    <source>
        <dbReference type="Proteomes" id="UP000640052"/>
    </source>
</evidence>
<comment type="caution">
    <text evidence="1">The sequence shown here is derived from an EMBL/GenBank/DDBJ whole genome shotgun (WGS) entry which is preliminary data.</text>
</comment>
<name>A0A919Q967_9ACTN</name>
<sequence>MAAAAGVAVTPITAVMTGTMMQSPASTLPRRFTPEAGLDIEFMLFLPVVQAAPSERAVSRIGETPSGWQGVLQRG</sequence>
<proteinExistence type="predicted"/>